<keyword evidence="3" id="KW-1185">Reference proteome</keyword>
<name>A0ABQ5K7B4_9EUKA</name>
<proteinExistence type="predicted"/>
<organism evidence="2 3">
    <name type="scientific">Aduncisulcus paluster</name>
    <dbReference type="NCBI Taxonomy" id="2918883"/>
    <lineage>
        <taxon>Eukaryota</taxon>
        <taxon>Metamonada</taxon>
        <taxon>Carpediemonas-like organisms</taxon>
        <taxon>Aduncisulcus</taxon>
    </lineage>
</organism>
<evidence type="ECO:0000313" key="2">
    <source>
        <dbReference type="EMBL" id="GKT27772.1"/>
    </source>
</evidence>
<sequence>MGKGTLEDLELCLRKGEVGDALHIIAALREGHSHMNELIGEKSLPCCFYPVSEHVASKIGRLFELCHMTLHNFVPSEGIFKSLVISVILKPFVEEVKKYSKAIGKIISDTGNVTLAQKMKIAEECISTPAASLSFAIFMLKDLVSFGKIPSCELQRHFEGFGEYSQYEIKCGFRDLEELSIEQQAVLSFFNVIHSIDSEFATKNCPVLGEFVSEPLVFSGQFSVAHQIYSNYDILSTTIVRLKDYISKLPFSMQESLVVSTRPLLTCSIACKDNVNIAKCEALTFMLCRICEGTMPFSIAQGLIRCSSVDDVECTIAKAEREGSAMLIEEAKYDLSDDDEEKDGAECGGERQTSDDSSLILDKKDLYKYQPPKHLLKYSSIIPMSSLTLSSAWLCIGWAYAYNSHYEEALGCFAEGIKQCIAVGNEENEKEIWKTVEVISKLMK</sequence>
<reference evidence="2" key="1">
    <citation type="submission" date="2022-03" db="EMBL/GenBank/DDBJ databases">
        <title>Draft genome sequence of Aduncisulcus paluster, a free-living microaerophilic Fornicata.</title>
        <authorList>
            <person name="Yuyama I."/>
            <person name="Kume K."/>
            <person name="Tamura T."/>
            <person name="Inagaki Y."/>
            <person name="Hashimoto T."/>
        </authorList>
    </citation>
    <scope>NUCLEOTIDE SEQUENCE</scope>
    <source>
        <strain evidence="2">NY0171</strain>
    </source>
</reference>
<evidence type="ECO:0000256" key="1">
    <source>
        <dbReference type="SAM" id="MobiDB-lite"/>
    </source>
</evidence>
<feature type="compositionally biased region" description="Basic and acidic residues" evidence="1">
    <location>
        <begin position="344"/>
        <end position="354"/>
    </location>
</feature>
<accession>A0ABQ5K7B4</accession>
<dbReference type="EMBL" id="BQXS01000051">
    <property type="protein sequence ID" value="GKT27772.1"/>
    <property type="molecule type" value="Genomic_DNA"/>
</dbReference>
<protein>
    <submittedName>
        <fullName evidence="2">Uncharacterized protein</fullName>
    </submittedName>
</protein>
<gene>
    <name evidence="2" type="ORF">ADUPG1_000171</name>
</gene>
<evidence type="ECO:0000313" key="3">
    <source>
        <dbReference type="Proteomes" id="UP001057375"/>
    </source>
</evidence>
<dbReference type="Proteomes" id="UP001057375">
    <property type="component" value="Unassembled WGS sequence"/>
</dbReference>
<feature type="region of interest" description="Disordered" evidence="1">
    <location>
        <begin position="335"/>
        <end position="356"/>
    </location>
</feature>
<comment type="caution">
    <text evidence="2">The sequence shown here is derived from an EMBL/GenBank/DDBJ whole genome shotgun (WGS) entry which is preliminary data.</text>
</comment>